<comment type="caution">
    <text evidence="2">The sequence shown here is derived from an EMBL/GenBank/DDBJ whole genome shotgun (WGS) entry which is preliminary data.</text>
</comment>
<keyword evidence="1" id="KW-0812">Transmembrane</keyword>
<dbReference type="AlphaFoldDB" id="A0A9X1XC29"/>
<sequence length="108" mass="12523">MSKTIICDRCTKEITLKDDLVTVTMFFEVIPYHEECYAHDLKGTISFFLNNRSLNGLSGNISMVISILFGLWLVFFTEGSLRFVSLLVLIPIIYRLYSYLAYERHLEA</sequence>
<name>A0A9X1XC29_9BACL</name>
<dbReference type="EMBL" id="JAIWJX010000002">
    <property type="protein sequence ID" value="MCK6256290.1"/>
    <property type="molecule type" value="Genomic_DNA"/>
</dbReference>
<keyword evidence="3" id="KW-1185">Reference proteome</keyword>
<dbReference type="Proteomes" id="UP001139011">
    <property type="component" value="Unassembled WGS sequence"/>
</dbReference>
<feature type="transmembrane region" description="Helical" evidence="1">
    <location>
        <begin position="83"/>
        <end position="102"/>
    </location>
</feature>
<evidence type="ECO:0000256" key="1">
    <source>
        <dbReference type="SAM" id="Phobius"/>
    </source>
</evidence>
<dbReference type="RefSeq" id="WP_248251986.1">
    <property type="nucleotide sequence ID" value="NZ_JAIWJX010000002.1"/>
</dbReference>
<protein>
    <recommendedName>
        <fullName evidence="4">Permease</fullName>
    </recommendedName>
</protein>
<feature type="transmembrane region" description="Helical" evidence="1">
    <location>
        <begin position="57"/>
        <end position="76"/>
    </location>
</feature>
<keyword evidence="1" id="KW-1133">Transmembrane helix</keyword>
<keyword evidence="1" id="KW-0472">Membrane</keyword>
<evidence type="ECO:0000313" key="3">
    <source>
        <dbReference type="Proteomes" id="UP001139011"/>
    </source>
</evidence>
<evidence type="ECO:0000313" key="2">
    <source>
        <dbReference type="EMBL" id="MCK6256290.1"/>
    </source>
</evidence>
<proteinExistence type="predicted"/>
<reference evidence="2" key="1">
    <citation type="submission" date="2021-09" db="EMBL/GenBank/DDBJ databases">
        <title>Genome analysis of Fictibacillus sp. KIGAM418 isolated from marine sediment.</title>
        <authorList>
            <person name="Seo M.-J."/>
            <person name="Cho E.-S."/>
            <person name="Hwang C.Y."/>
        </authorList>
    </citation>
    <scope>NUCLEOTIDE SEQUENCE</scope>
    <source>
        <strain evidence="2">KIGAM418</strain>
    </source>
</reference>
<organism evidence="2 3">
    <name type="scientific">Fictibacillus marinisediminis</name>
    <dbReference type="NCBI Taxonomy" id="2878389"/>
    <lineage>
        <taxon>Bacteria</taxon>
        <taxon>Bacillati</taxon>
        <taxon>Bacillota</taxon>
        <taxon>Bacilli</taxon>
        <taxon>Bacillales</taxon>
        <taxon>Fictibacillaceae</taxon>
        <taxon>Fictibacillus</taxon>
    </lineage>
</organism>
<accession>A0A9X1XC29</accession>
<gene>
    <name evidence="2" type="ORF">LCY76_06735</name>
</gene>
<evidence type="ECO:0008006" key="4">
    <source>
        <dbReference type="Google" id="ProtNLM"/>
    </source>
</evidence>